<keyword evidence="1" id="KW-1133">Transmembrane helix</keyword>
<comment type="caution">
    <text evidence="2">The sequence shown here is derived from an EMBL/GenBank/DDBJ whole genome shotgun (WGS) entry which is preliminary data.</text>
</comment>
<organism evidence="2 3">
    <name type="scientific">Corallococcus interemptor</name>
    <dbReference type="NCBI Taxonomy" id="2316720"/>
    <lineage>
        <taxon>Bacteria</taxon>
        <taxon>Pseudomonadati</taxon>
        <taxon>Myxococcota</taxon>
        <taxon>Myxococcia</taxon>
        <taxon>Myxococcales</taxon>
        <taxon>Cystobacterineae</taxon>
        <taxon>Myxococcaceae</taxon>
        <taxon>Corallococcus</taxon>
    </lineage>
</organism>
<protein>
    <submittedName>
        <fullName evidence="2">Uncharacterized protein</fullName>
    </submittedName>
</protein>
<dbReference type="AlphaFoldDB" id="A0A3A8R153"/>
<feature type="transmembrane region" description="Helical" evidence="1">
    <location>
        <begin position="12"/>
        <end position="32"/>
    </location>
</feature>
<accession>A0A3A8R153</accession>
<gene>
    <name evidence="2" type="ORF">D7X96_05230</name>
</gene>
<proteinExistence type="predicted"/>
<evidence type="ECO:0000256" key="1">
    <source>
        <dbReference type="SAM" id="Phobius"/>
    </source>
</evidence>
<reference evidence="3" key="1">
    <citation type="submission" date="2018-09" db="EMBL/GenBank/DDBJ databases">
        <authorList>
            <person name="Livingstone P.G."/>
            <person name="Whitworth D.E."/>
        </authorList>
    </citation>
    <scope>NUCLEOTIDE SEQUENCE [LARGE SCALE GENOMIC DNA]</scope>
    <source>
        <strain evidence="3">AB047A</strain>
    </source>
</reference>
<name>A0A3A8R153_9BACT</name>
<sequence length="188" mass="20922">MEASMNLRKVYLFISLIACIYLGVVVGGQLLFGDVELYVIVPEGRTLELSVDGEVRVAKLSASTQFRLKQGDHVVALKDEKSGKVRTYTLKLDNGLNAYVLPIDERQCFVRLDVTDQWYGSRGREGTASILVEHIGSQEPISKKDRDYFNKAALPGSIKRNNRVSLLKAIDCDAMNQDKDTLLAGLEL</sequence>
<evidence type="ECO:0000313" key="2">
    <source>
        <dbReference type="EMBL" id="RKH72485.1"/>
    </source>
</evidence>
<keyword evidence="3" id="KW-1185">Reference proteome</keyword>
<keyword evidence="1" id="KW-0472">Membrane</keyword>
<dbReference type="EMBL" id="RAWM01000008">
    <property type="protein sequence ID" value="RKH72485.1"/>
    <property type="molecule type" value="Genomic_DNA"/>
</dbReference>
<dbReference type="Proteomes" id="UP000282656">
    <property type="component" value="Unassembled WGS sequence"/>
</dbReference>
<evidence type="ECO:0000313" key="3">
    <source>
        <dbReference type="Proteomes" id="UP000282656"/>
    </source>
</evidence>
<keyword evidence="1" id="KW-0812">Transmembrane</keyword>